<dbReference type="NCBIfam" id="NF006829">
    <property type="entry name" value="PRK09352.1"/>
    <property type="match status" value="1"/>
</dbReference>
<dbReference type="GO" id="GO:0033818">
    <property type="term" value="F:beta-ketoacyl-acyl-carrier-protein synthase III activity"/>
    <property type="evidence" value="ECO:0007669"/>
    <property type="project" value="UniProtKB-UniRule"/>
</dbReference>
<evidence type="ECO:0000256" key="7">
    <source>
        <dbReference type="ARBA" id="ARBA00023160"/>
    </source>
</evidence>
<protein>
    <recommendedName>
        <fullName evidence="14">Beta-ketoacyl-[acyl-carrier-protein] synthase III</fullName>
        <shortName evidence="14">Beta-ketoacyl-ACP synthase III</shortName>
        <shortName evidence="14">KAS III</shortName>
        <ecNumber evidence="14">2.3.1.180</ecNumber>
    </recommendedName>
    <alternativeName>
        <fullName evidence="14">3-oxoacyl-[acyl-carrier-protein] synthase 3</fullName>
    </alternativeName>
    <alternativeName>
        <fullName evidence="14">3-oxoacyl-[acyl-carrier-protein] synthase III</fullName>
    </alternativeName>
</protein>
<reference evidence="17" key="2">
    <citation type="journal article" date="2021" name="PeerJ">
        <title>Extensive microbial diversity within the chicken gut microbiome revealed by metagenomics and culture.</title>
        <authorList>
            <person name="Gilroy R."/>
            <person name="Ravi A."/>
            <person name="Getino M."/>
            <person name="Pursley I."/>
            <person name="Horton D.L."/>
            <person name="Alikhan N.F."/>
            <person name="Baker D."/>
            <person name="Gharbi K."/>
            <person name="Hall N."/>
            <person name="Watson M."/>
            <person name="Adriaenssens E.M."/>
            <person name="Foster-Nyarko E."/>
            <person name="Jarju S."/>
            <person name="Secka A."/>
            <person name="Antonio M."/>
            <person name="Oren A."/>
            <person name="Chaudhuri R.R."/>
            <person name="La Ragione R."/>
            <person name="Hildebrand F."/>
            <person name="Pallen M.J."/>
        </authorList>
    </citation>
    <scope>NUCLEOTIDE SEQUENCE</scope>
    <source>
        <strain evidence="17">ChiSjej3B21-11622</strain>
    </source>
</reference>
<evidence type="ECO:0000256" key="1">
    <source>
        <dbReference type="ARBA" id="ARBA00005194"/>
    </source>
</evidence>
<feature type="region of interest" description="ACP-binding" evidence="14">
    <location>
        <begin position="248"/>
        <end position="252"/>
    </location>
</feature>
<proteinExistence type="inferred from homology"/>
<dbReference type="Gene3D" id="3.40.47.10">
    <property type="match status" value="1"/>
</dbReference>
<evidence type="ECO:0000256" key="8">
    <source>
        <dbReference type="ARBA" id="ARBA00023268"/>
    </source>
</evidence>
<dbReference type="HAMAP" id="MF_01815">
    <property type="entry name" value="FabH"/>
    <property type="match status" value="1"/>
</dbReference>
<dbReference type="AlphaFoldDB" id="A0A9D0ZWY1"/>
<dbReference type="InterPro" id="IPR004655">
    <property type="entry name" value="FabH"/>
</dbReference>
<evidence type="ECO:0000256" key="14">
    <source>
        <dbReference type="HAMAP-Rule" id="MF_01815"/>
    </source>
</evidence>
<keyword evidence="9 14" id="KW-0012">Acyltransferase</keyword>
<feature type="domain" description="Beta-ketoacyl-[acyl-carrier-protein] synthase III N-terminal" evidence="16">
    <location>
        <begin position="105"/>
        <end position="181"/>
    </location>
</feature>
<comment type="subunit">
    <text evidence="14">Homodimer.</text>
</comment>
<evidence type="ECO:0000256" key="4">
    <source>
        <dbReference type="ARBA" id="ARBA00022679"/>
    </source>
</evidence>
<feature type="domain" description="Beta-ketoacyl-[acyl-carrier-protein] synthase III C-terminal" evidence="15">
    <location>
        <begin position="232"/>
        <end position="320"/>
    </location>
</feature>
<dbReference type="CDD" id="cd00830">
    <property type="entry name" value="KAS_III"/>
    <property type="match status" value="1"/>
</dbReference>
<keyword evidence="8 14" id="KW-0511">Multifunctional enzyme</keyword>
<dbReference type="PANTHER" id="PTHR43091:SF1">
    <property type="entry name" value="BETA-KETOACYL-[ACYL-CARRIER-PROTEIN] SYNTHASE III, CHLOROPLASTIC"/>
    <property type="match status" value="1"/>
</dbReference>
<keyword evidence="14" id="KW-0963">Cytoplasm</keyword>
<comment type="pathway">
    <text evidence="1 14">Lipid metabolism; fatty acid biosynthesis.</text>
</comment>
<sequence length="320" mass="34806">MRLKIYGTGSALPAKKVSNDLLSEYMDTSDEWIRSRTGIVNRRLAMEETTSSLAVEAGRKALEDAKAAPEEVEIVIVATFTPDCSLPSTACIVQDQLGLTHAVAFDLNAACSGFLFALNTVQAYFSAGVYRTALVIGAENISKVVDWKDRGTCVLFGDGAGAALCRAEDGAACNFVQKSDGSGGAVLSLKERPIAHLFRECDEKPGKMYMNGQEVFKFAVRKVPECIHEVLDLAYLKPEEVDWYLLHQANKRIISSVAKRLGIPEEKFPTNLEEYGNTSAASIPILLDEVNRKGMLKEGDILVLSGFGAGLTWGACLLEW</sequence>
<keyword evidence="6 14" id="KW-0443">Lipid metabolism</keyword>
<keyword evidence="7 14" id="KW-0275">Fatty acid biosynthesis</keyword>
<name>A0A9D0ZWY1_9FIRM</name>
<comment type="similarity">
    <text evidence="2 14">Belongs to the thiolase-like superfamily. FabH family.</text>
</comment>
<keyword evidence="3 14" id="KW-0444">Lipid biosynthesis</keyword>
<evidence type="ECO:0000256" key="10">
    <source>
        <dbReference type="ARBA" id="ARBA00051096"/>
    </source>
</evidence>
<evidence type="ECO:0000259" key="15">
    <source>
        <dbReference type="Pfam" id="PF08541"/>
    </source>
</evidence>
<feature type="active site" evidence="14">
    <location>
        <position position="111"/>
    </location>
</feature>
<reference evidence="17" key="1">
    <citation type="submission" date="2020-10" db="EMBL/GenBank/DDBJ databases">
        <authorList>
            <person name="Gilroy R."/>
        </authorList>
    </citation>
    <scope>NUCLEOTIDE SEQUENCE</scope>
    <source>
        <strain evidence="17">ChiSjej3B21-11622</strain>
    </source>
</reference>
<dbReference type="Pfam" id="PF08541">
    <property type="entry name" value="ACP_syn_III_C"/>
    <property type="match status" value="1"/>
</dbReference>
<dbReference type="InterPro" id="IPR013751">
    <property type="entry name" value="ACP_syn_III_N"/>
</dbReference>
<comment type="catalytic activity">
    <reaction evidence="11">
        <text>(2S)-2-methylbutanoyl-CoA + malonyl-[ACP] + H(+) = (4S)-4-methyl-3-oxohexanoyl-[ACP] + CO2 + CoA</text>
        <dbReference type="Rhea" id="RHEA:42276"/>
        <dbReference type="Rhea" id="RHEA-COMP:9623"/>
        <dbReference type="Rhea" id="RHEA-COMP:17148"/>
        <dbReference type="ChEBI" id="CHEBI:15378"/>
        <dbReference type="ChEBI" id="CHEBI:16526"/>
        <dbReference type="ChEBI" id="CHEBI:57287"/>
        <dbReference type="ChEBI" id="CHEBI:78449"/>
        <dbReference type="ChEBI" id="CHEBI:88166"/>
        <dbReference type="ChEBI" id="CHEBI:167462"/>
        <dbReference type="EC" id="2.3.1.300"/>
    </reaction>
    <physiologicalReaction direction="left-to-right" evidence="11">
        <dbReference type="Rhea" id="RHEA:42277"/>
    </physiologicalReaction>
</comment>
<accession>A0A9D0ZWY1</accession>
<evidence type="ECO:0000256" key="5">
    <source>
        <dbReference type="ARBA" id="ARBA00022832"/>
    </source>
</evidence>
<keyword evidence="4 14" id="KW-0808">Transferase</keyword>
<evidence type="ECO:0000313" key="18">
    <source>
        <dbReference type="Proteomes" id="UP000886886"/>
    </source>
</evidence>
<comment type="subcellular location">
    <subcellularLocation>
        <location evidence="14">Cytoplasm</location>
    </subcellularLocation>
</comment>
<comment type="function">
    <text evidence="14">Catalyzes the condensation reaction of fatty acid synthesis by the addition to an acyl acceptor of two carbons from malonyl-ACP. Catalyzes the first condensation reaction which initiates fatty acid synthesis and may therefore play a role in governing the total rate of fatty acid production. Possesses both acetoacetyl-ACP synthase and acetyl transacylase activities. Its substrate specificity determines the biosynthesis of branched-chain and/or straight-chain of fatty acids.</text>
</comment>
<keyword evidence="5 14" id="KW-0276">Fatty acid metabolism</keyword>
<dbReference type="EMBL" id="DVFT01000177">
    <property type="protein sequence ID" value="HIQ97289.1"/>
    <property type="molecule type" value="Genomic_DNA"/>
</dbReference>
<comment type="catalytic activity">
    <reaction evidence="10">
        <text>malonyl-[ACP] + acetyl-CoA + H(+) = 3-oxobutanoyl-[ACP] + CO2 + CoA</text>
        <dbReference type="Rhea" id="RHEA:12080"/>
        <dbReference type="Rhea" id="RHEA-COMP:9623"/>
        <dbReference type="Rhea" id="RHEA-COMP:9625"/>
        <dbReference type="ChEBI" id="CHEBI:15378"/>
        <dbReference type="ChEBI" id="CHEBI:16526"/>
        <dbReference type="ChEBI" id="CHEBI:57287"/>
        <dbReference type="ChEBI" id="CHEBI:57288"/>
        <dbReference type="ChEBI" id="CHEBI:78449"/>
        <dbReference type="ChEBI" id="CHEBI:78450"/>
        <dbReference type="EC" id="2.3.1.180"/>
    </reaction>
    <physiologicalReaction direction="left-to-right" evidence="10">
        <dbReference type="Rhea" id="RHEA:12081"/>
    </physiologicalReaction>
</comment>
<comment type="domain">
    <text evidence="14">The last Arg residue of the ACP-binding site is essential for the weak association between ACP/AcpP and FabH.</text>
</comment>
<dbReference type="NCBIfam" id="TIGR00747">
    <property type="entry name" value="fabH"/>
    <property type="match status" value="1"/>
</dbReference>
<evidence type="ECO:0000256" key="2">
    <source>
        <dbReference type="ARBA" id="ARBA00008642"/>
    </source>
</evidence>
<dbReference type="GO" id="GO:0004315">
    <property type="term" value="F:3-oxoacyl-[acyl-carrier-protein] synthase activity"/>
    <property type="evidence" value="ECO:0007669"/>
    <property type="project" value="InterPro"/>
</dbReference>
<evidence type="ECO:0000256" key="3">
    <source>
        <dbReference type="ARBA" id="ARBA00022516"/>
    </source>
</evidence>
<dbReference type="PANTHER" id="PTHR43091">
    <property type="entry name" value="3-OXOACYL-[ACYL-CARRIER-PROTEIN] SYNTHASE"/>
    <property type="match status" value="1"/>
</dbReference>
<evidence type="ECO:0000313" key="17">
    <source>
        <dbReference type="EMBL" id="HIQ97289.1"/>
    </source>
</evidence>
<feature type="active site" evidence="14">
    <location>
        <position position="247"/>
    </location>
</feature>
<evidence type="ECO:0000259" key="16">
    <source>
        <dbReference type="Pfam" id="PF08545"/>
    </source>
</evidence>
<dbReference type="GO" id="GO:0006633">
    <property type="term" value="P:fatty acid biosynthetic process"/>
    <property type="evidence" value="ECO:0007669"/>
    <property type="project" value="UniProtKB-UniRule"/>
</dbReference>
<dbReference type="SUPFAM" id="SSF53901">
    <property type="entry name" value="Thiolase-like"/>
    <property type="match status" value="1"/>
</dbReference>
<dbReference type="FunFam" id="3.40.47.10:FF:000004">
    <property type="entry name" value="3-oxoacyl-[acyl-carrier-protein] synthase 3"/>
    <property type="match status" value="1"/>
</dbReference>
<dbReference type="InterPro" id="IPR013747">
    <property type="entry name" value="ACP_syn_III_C"/>
</dbReference>
<gene>
    <name evidence="14" type="primary">fabH</name>
    <name evidence="17" type="ORF">IAB26_12085</name>
</gene>
<evidence type="ECO:0000256" key="11">
    <source>
        <dbReference type="ARBA" id="ARBA00052407"/>
    </source>
</evidence>
<dbReference type="EC" id="2.3.1.180" evidence="14"/>
<evidence type="ECO:0000256" key="12">
    <source>
        <dbReference type="ARBA" id="ARBA00052467"/>
    </source>
</evidence>
<feature type="active site" evidence="14">
    <location>
        <position position="277"/>
    </location>
</feature>
<dbReference type="GO" id="GO:0005737">
    <property type="term" value="C:cytoplasm"/>
    <property type="evidence" value="ECO:0007669"/>
    <property type="project" value="UniProtKB-SubCell"/>
</dbReference>
<organism evidence="17 18">
    <name type="scientific">Candidatus Limivivens merdigallinarum</name>
    <dbReference type="NCBI Taxonomy" id="2840859"/>
    <lineage>
        <taxon>Bacteria</taxon>
        <taxon>Bacillati</taxon>
        <taxon>Bacillota</taxon>
        <taxon>Clostridia</taxon>
        <taxon>Lachnospirales</taxon>
        <taxon>Lachnospiraceae</taxon>
        <taxon>Lachnospiraceae incertae sedis</taxon>
        <taxon>Candidatus Limivivens</taxon>
    </lineage>
</organism>
<evidence type="ECO:0000256" key="9">
    <source>
        <dbReference type="ARBA" id="ARBA00023315"/>
    </source>
</evidence>
<comment type="catalytic activity">
    <reaction evidence="12">
        <text>2-methylpropanoyl-CoA + malonyl-[ACP] + H(+) = 4-methyl-3-oxopentanoyl-[ACP] + CO2 + CoA</text>
        <dbReference type="Rhea" id="RHEA:42268"/>
        <dbReference type="Rhea" id="RHEA-COMP:9623"/>
        <dbReference type="Rhea" id="RHEA-COMP:9940"/>
        <dbReference type="ChEBI" id="CHEBI:15378"/>
        <dbReference type="ChEBI" id="CHEBI:16526"/>
        <dbReference type="ChEBI" id="CHEBI:57287"/>
        <dbReference type="ChEBI" id="CHEBI:57338"/>
        <dbReference type="ChEBI" id="CHEBI:78449"/>
        <dbReference type="ChEBI" id="CHEBI:78820"/>
        <dbReference type="EC" id="2.3.1.300"/>
    </reaction>
    <physiologicalReaction direction="left-to-right" evidence="12">
        <dbReference type="Rhea" id="RHEA:42269"/>
    </physiologicalReaction>
</comment>
<dbReference type="InterPro" id="IPR016039">
    <property type="entry name" value="Thiolase-like"/>
</dbReference>
<comment type="catalytic activity">
    <reaction evidence="13">
        <text>3-methylbutanoyl-CoA + malonyl-[ACP] + H(+) = 5-methyl-3-oxohexanoyl-[ACP] + CO2 + CoA</text>
        <dbReference type="Rhea" id="RHEA:42272"/>
        <dbReference type="Rhea" id="RHEA-COMP:9623"/>
        <dbReference type="Rhea" id="RHEA-COMP:9941"/>
        <dbReference type="ChEBI" id="CHEBI:15378"/>
        <dbReference type="ChEBI" id="CHEBI:16526"/>
        <dbReference type="ChEBI" id="CHEBI:57287"/>
        <dbReference type="ChEBI" id="CHEBI:57345"/>
        <dbReference type="ChEBI" id="CHEBI:78449"/>
        <dbReference type="ChEBI" id="CHEBI:78822"/>
        <dbReference type="EC" id="2.3.1.300"/>
    </reaction>
    <physiologicalReaction direction="left-to-right" evidence="13">
        <dbReference type="Rhea" id="RHEA:42273"/>
    </physiologicalReaction>
</comment>
<dbReference type="Proteomes" id="UP000886886">
    <property type="component" value="Unassembled WGS sequence"/>
</dbReference>
<comment type="caution">
    <text evidence="17">The sequence shown here is derived from an EMBL/GenBank/DDBJ whole genome shotgun (WGS) entry which is preliminary data.</text>
</comment>
<dbReference type="Pfam" id="PF08545">
    <property type="entry name" value="ACP_syn_III"/>
    <property type="match status" value="1"/>
</dbReference>
<evidence type="ECO:0000256" key="6">
    <source>
        <dbReference type="ARBA" id="ARBA00023098"/>
    </source>
</evidence>
<evidence type="ECO:0000256" key="13">
    <source>
        <dbReference type="ARBA" id="ARBA00052985"/>
    </source>
</evidence>